<dbReference type="KEGG" id="cgv:CGLAU_03510"/>
<dbReference type="AlphaFoldDB" id="A0A1Q2HV53"/>
<protein>
    <submittedName>
        <fullName evidence="1">Uncharacterized protein</fullName>
    </submittedName>
</protein>
<reference evidence="1 2" key="1">
    <citation type="submission" date="2016-12" db="EMBL/GenBank/DDBJ databases">
        <authorList>
            <person name="Song W.-J."/>
            <person name="Kurnit D.M."/>
        </authorList>
    </citation>
    <scope>NUCLEOTIDE SEQUENCE [LARGE SCALE GENOMIC DNA]</scope>
    <source>
        <strain evidence="1 2">DSM 30827</strain>
    </source>
</reference>
<proteinExistence type="predicted"/>
<dbReference type="OrthoDB" id="3989267at2"/>
<sequence length="471" mass="54503">MPAANELTPRQRTVLQWVVDGCPTDPEVPSTYKTTARTLEGHELVKVKGHGKTWQATVTERGKRVLAGKEPLRRPKRKRGTAAETVYAQPAYAPPEPPPASEIELDTRVTDLFADLVASQRGWVVRRVENRDVARADWDPVEKWVKGPRKDLVPDGKEFMLDWSYDSWHFNSPVTVTAALLDADEWVSPDPGPVLRGEVEVRKFHPAINRLLRTSKWYSAETKQRAKLLLHVVVTEAEARGWSVTAHDTEDHKGKKVLEKVTLDTDYRSYEVWASERENSVERPPTKKEVKAYEDSLRWSYNKGKEMPKYYVKEGTGLVFLTVGFTRRNDTPAKPTRLNSVLGDFFADVHRREQWYAVVEERDRIEAERRQRRLDKATELARVHHREGECHKVLLKRVEAWKERREIEEHLDALEGVPEAEEWLNWCRERLTKTNALGETDLPMAVPFDEHENRGLIAAFEQRLPEDESQW</sequence>
<dbReference type="RefSeq" id="WP_095659490.1">
    <property type="nucleotide sequence ID" value="NZ_CP019688.1"/>
</dbReference>
<keyword evidence="2" id="KW-1185">Reference proteome</keyword>
<organism evidence="1 2">
    <name type="scientific">Corynebacterium glaucum</name>
    <dbReference type="NCBI Taxonomy" id="187491"/>
    <lineage>
        <taxon>Bacteria</taxon>
        <taxon>Bacillati</taxon>
        <taxon>Actinomycetota</taxon>
        <taxon>Actinomycetes</taxon>
        <taxon>Mycobacteriales</taxon>
        <taxon>Corynebacteriaceae</taxon>
        <taxon>Corynebacterium</taxon>
    </lineage>
</organism>
<evidence type="ECO:0000313" key="1">
    <source>
        <dbReference type="EMBL" id="AQQ14680.1"/>
    </source>
</evidence>
<evidence type="ECO:0000313" key="2">
    <source>
        <dbReference type="Proteomes" id="UP000217209"/>
    </source>
</evidence>
<gene>
    <name evidence="1" type="ORF">CGLAU_03510</name>
</gene>
<dbReference type="Proteomes" id="UP000217209">
    <property type="component" value="Chromosome"/>
</dbReference>
<name>A0A1Q2HV53_9CORY</name>
<accession>A0A1Q2HV53</accession>
<dbReference type="EMBL" id="CP019688">
    <property type="protein sequence ID" value="AQQ14680.1"/>
    <property type="molecule type" value="Genomic_DNA"/>
</dbReference>